<evidence type="ECO:0000256" key="1">
    <source>
        <dbReference type="SAM" id="MobiDB-lite"/>
    </source>
</evidence>
<reference evidence="3" key="2">
    <citation type="submission" date="2013-12" db="EMBL/GenBank/DDBJ databases">
        <authorList>
            <person name="Yu Y."/>
            <person name="Lee S."/>
            <person name="de Baynast K."/>
            <person name="Wissotski M."/>
            <person name="Liu L."/>
            <person name="Talag J."/>
            <person name="Goicoechea J."/>
            <person name="Angelova A."/>
            <person name="Jetty R."/>
            <person name="Kudrna D."/>
            <person name="Golser W."/>
            <person name="Rivera L."/>
            <person name="Zhang J."/>
            <person name="Wing R."/>
        </authorList>
    </citation>
    <scope>NUCLEOTIDE SEQUENCE</scope>
</reference>
<name>A0A0D9X2S4_9ORYZ</name>
<organism evidence="2 3">
    <name type="scientific">Leersia perrieri</name>
    <dbReference type="NCBI Taxonomy" id="77586"/>
    <lineage>
        <taxon>Eukaryota</taxon>
        <taxon>Viridiplantae</taxon>
        <taxon>Streptophyta</taxon>
        <taxon>Embryophyta</taxon>
        <taxon>Tracheophyta</taxon>
        <taxon>Spermatophyta</taxon>
        <taxon>Magnoliopsida</taxon>
        <taxon>Liliopsida</taxon>
        <taxon>Poales</taxon>
        <taxon>Poaceae</taxon>
        <taxon>BOP clade</taxon>
        <taxon>Oryzoideae</taxon>
        <taxon>Oryzeae</taxon>
        <taxon>Oryzinae</taxon>
        <taxon>Leersia</taxon>
    </lineage>
</organism>
<evidence type="ECO:0000313" key="3">
    <source>
        <dbReference type="Proteomes" id="UP000032180"/>
    </source>
</evidence>
<proteinExistence type="predicted"/>
<feature type="region of interest" description="Disordered" evidence="1">
    <location>
        <begin position="81"/>
        <end position="104"/>
    </location>
</feature>
<sequence length="104" mass="10634">MARHFVEQLAGVSDAARFAETVDDDRRRERRDGVGAGCDGLPEEVGGGNAATAWSGAAVGREAAARSAKGTASKRGVIRVASSDLAAPNRRAARRDTNPASGAA</sequence>
<keyword evidence="3" id="KW-1185">Reference proteome</keyword>
<reference evidence="2" key="3">
    <citation type="submission" date="2015-04" db="UniProtKB">
        <authorList>
            <consortium name="EnsemblPlants"/>
        </authorList>
    </citation>
    <scope>IDENTIFICATION</scope>
</reference>
<dbReference type="Proteomes" id="UP000032180">
    <property type="component" value="Chromosome 7"/>
</dbReference>
<dbReference type="EnsemblPlants" id="LPERR07G22700.4">
    <property type="protein sequence ID" value="LPERR07G22700.4"/>
    <property type="gene ID" value="LPERR07G22700"/>
</dbReference>
<dbReference type="Gramene" id="LPERR07G22700.4">
    <property type="protein sequence ID" value="LPERR07G22700.4"/>
    <property type="gene ID" value="LPERR07G22700"/>
</dbReference>
<feature type="compositionally biased region" description="Basic and acidic residues" evidence="1">
    <location>
        <begin position="24"/>
        <end position="33"/>
    </location>
</feature>
<protein>
    <submittedName>
        <fullName evidence="2">Uncharacterized protein</fullName>
    </submittedName>
</protein>
<dbReference type="HOGENOM" id="CLU_2310113_0_0_1"/>
<reference evidence="2 3" key="1">
    <citation type="submission" date="2012-08" db="EMBL/GenBank/DDBJ databases">
        <title>Oryza genome evolution.</title>
        <authorList>
            <person name="Wing R.A."/>
        </authorList>
    </citation>
    <scope>NUCLEOTIDE SEQUENCE</scope>
</reference>
<evidence type="ECO:0000313" key="2">
    <source>
        <dbReference type="EnsemblPlants" id="LPERR07G22700.4"/>
    </source>
</evidence>
<accession>A0A0D9X2S4</accession>
<dbReference type="AlphaFoldDB" id="A0A0D9X2S4"/>
<feature type="region of interest" description="Disordered" evidence="1">
    <location>
        <begin position="22"/>
        <end position="49"/>
    </location>
</feature>